<dbReference type="AlphaFoldDB" id="A0A816EFM0"/>
<dbReference type="InterPro" id="IPR002413">
    <property type="entry name" value="V5_allergen-like"/>
</dbReference>
<dbReference type="InterPro" id="IPR035940">
    <property type="entry name" value="CAP_sf"/>
</dbReference>
<dbReference type="InterPro" id="IPR036673">
    <property type="entry name" value="Cyanovirin-N_sf"/>
</dbReference>
<dbReference type="CDD" id="cd05382">
    <property type="entry name" value="CAP_GAPR1-like"/>
    <property type="match status" value="1"/>
</dbReference>
<dbReference type="Pfam" id="PF00188">
    <property type="entry name" value="CAP"/>
    <property type="match status" value="1"/>
</dbReference>
<dbReference type="Gene3D" id="2.30.60.10">
    <property type="entry name" value="Cyanovirin-N"/>
    <property type="match status" value="1"/>
</dbReference>
<evidence type="ECO:0000259" key="2">
    <source>
        <dbReference type="SMART" id="SM01111"/>
    </source>
</evidence>
<dbReference type="PRINTS" id="PR00838">
    <property type="entry name" value="V5ALLERGEN"/>
</dbReference>
<accession>A0A816EFM0</accession>
<feature type="domain" description="Cyanovirin-N" evidence="2">
    <location>
        <begin position="3"/>
        <end position="102"/>
    </location>
</feature>
<proteinExistence type="predicted"/>
<feature type="domain" description="SCP" evidence="1">
    <location>
        <begin position="117"/>
        <end position="256"/>
    </location>
</feature>
<evidence type="ECO:0000313" key="4">
    <source>
        <dbReference type="EMBL" id="CAF1645358.1"/>
    </source>
</evidence>
<dbReference type="Proteomes" id="UP000663852">
    <property type="component" value="Unassembled WGS sequence"/>
</dbReference>
<dbReference type="GO" id="GO:0005576">
    <property type="term" value="C:extracellular region"/>
    <property type="evidence" value="ECO:0007669"/>
    <property type="project" value="InterPro"/>
</dbReference>
<dbReference type="EMBL" id="CAJNOJ010000372">
    <property type="protein sequence ID" value="CAF1421635.1"/>
    <property type="molecule type" value="Genomic_DNA"/>
</dbReference>
<dbReference type="SMART" id="SM01111">
    <property type="entry name" value="CVNH"/>
    <property type="match status" value="1"/>
</dbReference>
<evidence type="ECO:0000313" key="5">
    <source>
        <dbReference type="Proteomes" id="UP000663828"/>
    </source>
</evidence>
<gene>
    <name evidence="3" type="ORF">EDS130_LOCUS37527</name>
    <name evidence="4" type="ORF">XAT740_LOCUS54039</name>
</gene>
<dbReference type="Proteomes" id="UP000663828">
    <property type="component" value="Unassembled WGS sequence"/>
</dbReference>
<dbReference type="InterPro" id="IPR001283">
    <property type="entry name" value="CRISP-related"/>
</dbReference>
<dbReference type="SMART" id="SM00198">
    <property type="entry name" value="SCP"/>
    <property type="match status" value="1"/>
</dbReference>
<name>A0A816EFM0_ADIRI</name>
<comment type="caution">
    <text evidence="4">The sequence shown here is derived from an EMBL/GenBank/DDBJ whole genome shotgun (WGS) entry which is preliminary data.</text>
</comment>
<organism evidence="4 5">
    <name type="scientific">Adineta ricciae</name>
    <name type="common">Rotifer</name>
    <dbReference type="NCBI Taxonomy" id="249248"/>
    <lineage>
        <taxon>Eukaryota</taxon>
        <taxon>Metazoa</taxon>
        <taxon>Spiralia</taxon>
        <taxon>Gnathifera</taxon>
        <taxon>Rotifera</taxon>
        <taxon>Eurotatoria</taxon>
        <taxon>Bdelloidea</taxon>
        <taxon>Adinetida</taxon>
        <taxon>Adinetidae</taxon>
        <taxon>Adineta</taxon>
    </lineage>
</organism>
<dbReference type="OrthoDB" id="337038at2759"/>
<dbReference type="Gene3D" id="3.40.33.10">
    <property type="entry name" value="CAP"/>
    <property type="match status" value="1"/>
</dbReference>
<dbReference type="FunFam" id="3.40.33.10:FF:000002">
    <property type="entry name" value="Golgi-associated plant pathogenesis-related protein 1"/>
    <property type="match status" value="1"/>
</dbReference>
<dbReference type="InterPro" id="IPR018244">
    <property type="entry name" value="Allrgn_V5/Tpx1_CS"/>
</dbReference>
<protein>
    <submittedName>
        <fullName evidence="4">Uncharacterized protein</fullName>
    </submittedName>
</protein>
<dbReference type="InterPro" id="IPR011058">
    <property type="entry name" value="Cyanovirin-N"/>
</dbReference>
<dbReference type="SUPFAM" id="SSF55797">
    <property type="entry name" value="PR-1-like"/>
    <property type="match status" value="1"/>
</dbReference>
<dbReference type="PROSITE" id="PS01009">
    <property type="entry name" value="CRISP_1"/>
    <property type="match status" value="1"/>
</dbReference>
<dbReference type="PANTHER" id="PTHR10334">
    <property type="entry name" value="CYSTEINE-RICH SECRETORY PROTEIN-RELATED"/>
    <property type="match status" value="1"/>
</dbReference>
<keyword evidence="5" id="KW-1185">Reference proteome</keyword>
<dbReference type="InterPro" id="IPR014044">
    <property type="entry name" value="CAP_dom"/>
</dbReference>
<dbReference type="InterPro" id="IPR034113">
    <property type="entry name" value="SCP_GAPR1-like"/>
</dbReference>
<dbReference type="EMBL" id="CAJNOR010009513">
    <property type="protein sequence ID" value="CAF1645358.1"/>
    <property type="molecule type" value="Genomic_DNA"/>
</dbReference>
<evidence type="ECO:0000313" key="3">
    <source>
        <dbReference type="EMBL" id="CAF1421635.1"/>
    </source>
</evidence>
<evidence type="ECO:0000259" key="1">
    <source>
        <dbReference type="SMART" id="SM00198"/>
    </source>
</evidence>
<dbReference type="SUPFAM" id="SSF51322">
    <property type="entry name" value="Cyanovirin-N"/>
    <property type="match status" value="1"/>
</dbReference>
<dbReference type="PRINTS" id="PR00837">
    <property type="entry name" value="V5TPXLIKE"/>
</dbReference>
<sequence length="266" mass="30030">MSNFHLSSREIIITDNILRAQCQKTDGTWNNSEVDLNTCLSNENGQIIWKLNGQFADSCSQIKNIDQSSILTCEVQRGDGQWVTTQIDLREHIGNNDGTLYVSLNNQNNSSTSLEDTCRMEALRVHNVLRARHGVPPLVLDDKMSKKAQDYAEFLANNGLLQHSSPEERDELGENIFAEFEARPENNLDLGRRVAQAWYDEIKNYDYSNPGFAMNTGHFTQVVWKDTNKLGIGVVFVPDRKIIVVGRYSPPGNVPDQFTENVLPLS</sequence>
<dbReference type="Pfam" id="PF08881">
    <property type="entry name" value="CVNH"/>
    <property type="match status" value="1"/>
</dbReference>
<reference evidence="4" key="1">
    <citation type="submission" date="2021-02" db="EMBL/GenBank/DDBJ databases">
        <authorList>
            <person name="Nowell W R."/>
        </authorList>
    </citation>
    <scope>NUCLEOTIDE SEQUENCE</scope>
</reference>